<dbReference type="InterPro" id="IPR004593">
    <property type="entry name" value="SbcD"/>
</dbReference>
<keyword evidence="5 6" id="KW-0269">Exonuclease</keyword>
<keyword evidence="4 6" id="KW-0378">Hydrolase</keyword>
<keyword evidence="6" id="KW-0233">DNA recombination</keyword>
<keyword evidence="3 6" id="KW-0540">Nuclease</keyword>
<comment type="caution">
    <text evidence="8">The sequence shown here is derived from an EMBL/GenBank/DDBJ whole genome shotgun (WGS) entry which is preliminary data.</text>
</comment>
<dbReference type="InterPro" id="IPR050535">
    <property type="entry name" value="DNA_Repair-Maintenance_Comp"/>
</dbReference>
<keyword evidence="6" id="KW-0235">DNA replication</keyword>
<dbReference type="CDD" id="cd00840">
    <property type="entry name" value="MPP_Mre11_N"/>
    <property type="match status" value="1"/>
</dbReference>
<evidence type="ECO:0000256" key="4">
    <source>
        <dbReference type="ARBA" id="ARBA00022801"/>
    </source>
</evidence>
<keyword evidence="6" id="KW-0255">Endonuclease</keyword>
<dbReference type="PANTHER" id="PTHR30337:SF0">
    <property type="entry name" value="NUCLEASE SBCCD SUBUNIT D"/>
    <property type="match status" value="1"/>
</dbReference>
<dbReference type="Gene3D" id="3.60.21.10">
    <property type="match status" value="1"/>
</dbReference>
<reference evidence="9" key="1">
    <citation type="journal article" date="2019" name="Int. J. Syst. Evol. Microbiol.">
        <title>The Global Catalogue of Microorganisms (GCM) 10K type strain sequencing project: providing services to taxonomists for standard genome sequencing and annotation.</title>
        <authorList>
            <consortium name="The Broad Institute Genomics Platform"/>
            <consortium name="The Broad Institute Genome Sequencing Center for Infectious Disease"/>
            <person name="Wu L."/>
            <person name="Ma J."/>
        </authorList>
    </citation>
    <scope>NUCLEOTIDE SEQUENCE [LARGE SCALE GENOMIC DNA]</scope>
    <source>
        <strain evidence="9">NBRC 108730</strain>
    </source>
</reference>
<evidence type="ECO:0000256" key="2">
    <source>
        <dbReference type="ARBA" id="ARBA00013365"/>
    </source>
</evidence>
<dbReference type="InterPro" id="IPR004843">
    <property type="entry name" value="Calcineurin-like_PHP"/>
</dbReference>
<dbReference type="InterPro" id="IPR029052">
    <property type="entry name" value="Metallo-depent_PP-like"/>
</dbReference>
<dbReference type="NCBIfam" id="TIGR00619">
    <property type="entry name" value="sbcd"/>
    <property type="match status" value="1"/>
</dbReference>
<dbReference type="PANTHER" id="PTHR30337">
    <property type="entry name" value="COMPONENT OF ATP-DEPENDENT DSDNA EXONUCLEASE"/>
    <property type="match status" value="1"/>
</dbReference>
<evidence type="ECO:0000256" key="5">
    <source>
        <dbReference type="ARBA" id="ARBA00022839"/>
    </source>
</evidence>
<accession>A0ABQ6JR14</accession>
<evidence type="ECO:0000256" key="1">
    <source>
        <dbReference type="ARBA" id="ARBA00010555"/>
    </source>
</evidence>
<gene>
    <name evidence="6" type="primary">sbcD</name>
    <name evidence="8" type="ORF">GCM10025868_45170</name>
</gene>
<name>A0ABQ6JR14_9ACTN</name>
<evidence type="ECO:0000313" key="8">
    <source>
        <dbReference type="EMBL" id="GMA89267.1"/>
    </source>
</evidence>
<protein>
    <recommendedName>
        <fullName evidence="2 6">Nuclease SbcCD subunit D</fullName>
    </recommendedName>
</protein>
<proteinExistence type="inferred from homology"/>
<organism evidence="8 9">
    <name type="scientific">Angustibacter aerolatus</name>
    <dbReference type="NCBI Taxonomy" id="1162965"/>
    <lineage>
        <taxon>Bacteria</taxon>
        <taxon>Bacillati</taxon>
        <taxon>Actinomycetota</taxon>
        <taxon>Actinomycetes</taxon>
        <taxon>Kineosporiales</taxon>
        <taxon>Kineosporiaceae</taxon>
    </lineage>
</organism>
<keyword evidence="9" id="KW-1185">Reference proteome</keyword>
<feature type="domain" description="Calcineurin-like phosphoesterase" evidence="7">
    <location>
        <begin position="29"/>
        <end position="118"/>
    </location>
</feature>
<comment type="similarity">
    <text evidence="1 6">Belongs to the SbcD family.</text>
</comment>
<sequence>MGGPNHEAPARASLHGLVGAPTYCRRVLLLHTSDWHLGRGFHGVGLLAAQQQVLDHLVEVVRAERVDVVVVAGDVYDRALPSVDTVRLLDDAIARLRGAGAQVLLTSGNHDSATRLGFGGAVLEQAGVHLRTHARDLARPVLLDDAHGPVALYGVPYLEPALAAEAVGASARTHEAVLGAALDAVRTDLAARPGTRSVVAAHAFVVGGEGSDSERDIGVGGVGSVPASVFGGVSYAALGHLHGRQQVGPTARYSGSPLAYSFSEARHTKGSWLVRLGATGVEQVDPVAAPVPRRLAVLRGRLDDLLADPGTGSPSARGATSR</sequence>
<dbReference type="EMBL" id="BSUZ01000001">
    <property type="protein sequence ID" value="GMA89267.1"/>
    <property type="molecule type" value="Genomic_DNA"/>
</dbReference>
<comment type="function">
    <text evidence="6">SbcCD cleaves DNA hairpin structures. These structures can inhibit DNA replication and are intermediates in certain DNA recombination reactions. The complex acts as a 3'-&gt;5' double strand exonuclease that can open hairpins. It also has a 5' single-strand endonuclease activity.</text>
</comment>
<evidence type="ECO:0000256" key="6">
    <source>
        <dbReference type="RuleBase" id="RU363069"/>
    </source>
</evidence>
<evidence type="ECO:0000256" key="3">
    <source>
        <dbReference type="ARBA" id="ARBA00022722"/>
    </source>
</evidence>
<comment type="subunit">
    <text evidence="6">Heterodimer of SbcC and SbcD.</text>
</comment>
<evidence type="ECO:0000313" key="9">
    <source>
        <dbReference type="Proteomes" id="UP001157017"/>
    </source>
</evidence>
<evidence type="ECO:0000259" key="7">
    <source>
        <dbReference type="Pfam" id="PF00149"/>
    </source>
</evidence>
<dbReference type="SUPFAM" id="SSF56300">
    <property type="entry name" value="Metallo-dependent phosphatases"/>
    <property type="match status" value="1"/>
</dbReference>
<dbReference type="Proteomes" id="UP001157017">
    <property type="component" value="Unassembled WGS sequence"/>
</dbReference>
<dbReference type="InterPro" id="IPR041796">
    <property type="entry name" value="Mre11_N"/>
</dbReference>
<dbReference type="Pfam" id="PF00149">
    <property type="entry name" value="Metallophos"/>
    <property type="match status" value="1"/>
</dbReference>